<dbReference type="AlphaFoldDB" id="A0AAE1H6P5"/>
<accession>A0AAE1H6P5</accession>
<comment type="caution">
    <text evidence="1">The sequence shown here is derived from an EMBL/GenBank/DDBJ whole genome shotgun (WGS) entry which is preliminary data.</text>
</comment>
<name>A0AAE1H6P5_9NEOP</name>
<proteinExistence type="predicted"/>
<keyword evidence="3" id="KW-1185">Reference proteome</keyword>
<reference evidence="1" key="2">
    <citation type="journal article" date="2023" name="BMC Genomics">
        <title>Pest status, molecular evolution, and epigenetic factors derived from the genome assembly of Frankliniella fusca, a thysanopteran phytovirus vector.</title>
        <authorList>
            <person name="Catto M.A."/>
            <person name="Labadie P.E."/>
            <person name="Jacobson A.L."/>
            <person name="Kennedy G.G."/>
            <person name="Srinivasan R."/>
            <person name="Hunt B.G."/>
        </authorList>
    </citation>
    <scope>NUCLEOTIDE SEQUENCE</scope>
    <source>
        <strain evidence="1">PL_HMW_Pooled</strain>
    </source>
</reference>
<sequence>MTALLPILIENRFSDFICNCFMTTSLADMWLAPLSGRDFSVAGIQILLTCIAEILSF</sequence>
<dbReference type="EMBL" id="JAHWGI010000462">
    <property type="protein sequence ID" value="KAK3915776.1"/>
    <property type="molecule type" value="Genomic_DNA"/>
</dbReference>
<evidence type="ECO:0000313" key="2">
    <source>
        <dbReference type="EMBL" id="KAK3917011.1"/>
    </source>
</evidence>
<dbReference type="EMBL" id="JAHWGI010000656">
    <property type="protein sequence ID" value="KAK3917011.1"/>
    <property type="molecule type" value="Genomic_DNA"/>
</dbReference>
<dbReference type="Proteomes" id="UP001219518">
    <property type="component" value="Unassembled WGS sequence"/>
</dbReference>
<organism evidence="1 3">
    <name type="scientific">Frankliniella fusca</name>
    <dbReference type="NCBI Taxonomy" id="407009"/>
    <lineage>
        <taxon>Eukaryota</taxon>
        <taxon>Metazoa</taxon>
        <taxon>Ecdysozoa</taxon>
        <taxon>Arthropoda</taxon>
        <taxon>Hexapoda</taxon>
        <taxon>Insecta</taxon>
        <taxon>Pterygota</taxon>
        <taxon>Neoptera</taxon>
        <taxon>Paraneoptera</taxon>
        <taxon>Thysanoptera</taxon>
        <taxon>Terebrantia</taxon>
        <taxon>Thripoidea</taxon>
        <taxon>Thripidae</taxon>
        <taxon>Frankliniella</taxon>
    </lineage>
</organism>
<protein>
    <submittedName>
        <fullName evidence="1">Metalloendopeptidase G1-type</fullName>
    </submittedName>
</protein>
<evidence type="ECO:0000313" key="3">
    <source>
        <dbReference type="Proteomes" id="UP001219518"/>
    </source>
</evidence>
<gene>
    <name evidence="1" type="ORF">KUF71_005922</name>
    <name evidence="2" type="ORF">KUF71_026023</name>
</gene>
<reference evidence="1" key="1">
    <citation type="submission" date="2021-07" db="EMBL/GenBank/DDBJ databases">
        <authorList>
            <person name="Catto M.A."/>
            <person name="Jacobson A."/>
            <person name="Kennedy G."/>
            <person name="Labadie P."/>
            <person name="Hunt B.G."/>
            <person name="Srinivasan R."/>
        </authorList>
    </citation>
    <scope>NUCLEOTIDE SEQUENCE</scope>
    <source>
        <strain evidence="1">PL_HMW_Pooled</strain>
        <tissue evidence="1">Head</tissue>
    </source>
</reference>
<evidence type="ECO:0000313" key="1">
    <source>
        <dbReference type="EMBL" id="KAK3915776.1"/>
    </source>
</evidence>